<sequence>MRGYIQEPSVVTVARRLGTTSAISGAQRAVWLSVGTASRGLVRLLREGGERPVAGCPNSVPITPGIVAALPGPGRFLDPGSSPAAVEGGSPCFPPVYPQPPRSTNEDAAVTRRPRRRRRRRPPAKPFCP</sequence>
<feature type="region of interest" description="Disordered" evidence="1">
    <location>
        <begin position="78"/>
        <end position="129"/>
    </location>
</feature>
<dbReference type="EMBL" id="JACEEZ010009184">
    <property type="protein sequence ID" value="KAG0722683.1"/>
    <property type="molecule type" value="Genomic_DNA"/>
</dbReference>
<gene>
    <name evidence="2" type="ORF">GWK47_044050</name>
</gene>
<protein>
    <submittedName>
        <fullName evidence="2">Uncharacterized protein</fullName>
    </submittedName>
</protein>
<evidence type="ECO:0000256" key="1">
    <source>
        <dbReference type="SAM" id="MobiDB-lite"/>
    </source>
</evidence>
<reference evidence="2" key="1">
    <citation type="submission" date="2020-07" db="EMBL/GenBank/DDBJ databases">
        <title>The High-quality genome of the commercially important snow crab, Chionoecetes opilio.</title>
        <authorList>
            <person name="Jeong J.-H."/>
            <person name="Ryu S."/>
        </authorList>
    </citation>
    <scope>NUCLEOTIDE SEQUENCE</scope>
    <source>
        <strain evidence="2">MADBK_172401_WGS</strain>
        <tissue evidence="2">Digestive gland</tissue>
    </source>
</reference>
<feature type="compositionally biased region" description="Pro residues" evidence="1">
    <location>
        <begin position="92"/>
        <end position="101"/>
    </location>
</feature>
<accession>A0A8J4Y9Q1</accession>
<organism evidence="2 3">
    <name type="scientific">Chionoecetes opilio</name>
    <name type="common">Atlantic snow crab</name>
    <name type="synonym">Cancer opilio</name>
    <dbReference type="NCBI Taxonomy" id="41210"/>
    <lineage>
        <taxon>Eukaryota</taxon>
        <taxon>Metazoa</taxon>
        <taxon>Ecdysozoa</taxon>
        <taxon>Arthropoda</taxon>
        <taxon>Crustacea</taxon>
        <taxon>Multicrustacea</taxon>
        <taxon>Malacostraca</taxon>
        <taxon>Eumalacostraca</taxon>
        <taxon>Eucarida</taxon>
        <taxon>Decapoda</taxon>
        <taxon>Pleocyemata</taxon>
        <taxon>Brachyura</taxon>
        <taxon>Eubrachyura</taxon>
        <taxon>Majoidea</taxon>
        <taxon>Majidae</taxon>
        <taxon>Chionoecetes</taxon>
    </lineage>
</organism>
<dbReference type="Proteomes" id="UP000770661">
    <property type="component" value="Unassembled WGS sequence"/>
</dbReference>
<name>A0A8J4Y9Q1_CHIOP</name>
<feature type="compositionally biased region" description="Basic residues" evidence="1">
    <location>
        <begin position="112"/>
        <end position="123"/>
    </location>
</feature>
<keyword evidence="3" id="KW-1185">Reference proteome</keyword>
<comment type="caution">
    <text evidence="2">The sequence shown here is derived from an EMBL/GenBank/DDBJ whole genome shotgun (WGS) entry which is preliminary data.</text>
</comment>
<evidence type="ECO:0000313" key="3">
    <source>
        <dbReference type="Proteomes" id="UP000770661"/>
    </source>
</evidence>
<evidence type="ECO:0000313" key="2">
    <source>
        <dbReference type="EMBL" id="KAG0722683.1"/>
    </source>
</evidence>
<dbReference type="AlphaFoldDB" id="A0A8J4Y9Q1"/>
<proteinExistence type="predicted"/>